<dbReference type="EMBL" id="BCMI01000035">
    <property type="protein sequence ID" value="GAX07072.1"/>
    <property type="molecule type" value="Genomic_DNA"/>
</dbReference>
<dbReference type="CDD" id="cd00093">
    <property type="entry name" value="HTH_XRE"/>
    <property type="match status" value="1"/>
</dbReference>
<dbReference type="AlphaFoldDB" id="A0A1Z5IZS1"/>
<keyword evidence="1" id="KW-0238">DNA-binding</keyword>
<dbReference type="OrthoDB" id="2475196at2"/>
<dbReference type="PROSITE" id="PS50943">
    <property type="entry name" value="HTH_CROC1"/>
    <property type="match status" value="1"/>
</dbReference>
<accession>A0A1Z5IZS1</accession>
<proteinExistence type="predicted"/>
<protein>
    <submittedName>
        <fullName evidence="3">Repressor</fullName>
    </submittedName>
</protein>
<comment type="caution">
    <text evidence="3">The sequence shown here is derived from an EMBL/GenBank/DDBJ whole genome shotgun (WGS) entry which is preliminary data.</text>
</comment>
<dbReference type="Proteomes" id="UP000198414">
    <property type="component" value="Unassembled WGS sequence"/>
</dbReference>
<dbReference type="Gene3D" id="1.10.260.40">
    <property type="entry name" value="lambda repressor-like DNA-binding domains"/>
    <property type="match status" value="1"/>
</dbReference>
<dbReference type="InterPro" id="IPR010982">
    <property type="entry name" value="Lambda_DNA-bd_dom_sf"/>
</dbReference>
<dbReference type="PANTHER" id="PTHR46558">
    <property type="entry name" value="TRACRIPTIONAL REGULATORY PROTEIN-RELATED-RELATED"/>
    <property type="match status" value="1"/>
</dbReference>
<evidence type="ECO:0000256" key="1">
    <source>
        <dbReference type="ARBA" id="ARBA00023125"/>
    </source>
</evidence>
<dbReference type="GO" id="GO:0003677">
    <property type="term" value="F:DNA binding"/>
    <property type="evidence" value="ECO:0007669"/>
    <property type="project" value="UniProtKB-KW"/>
</dbReference>
<dbReference type="SMART" id="SM00530">
    <property type="entry name" value="HTH_XRE"/>
    <property type="match status" value="1"/>
</dbReference>
<sequence length="110" mass="12899">MELNKFIGSRIKYYRESRGMTQDQLADKLGTTRQTISRYENGDRKTTQDVLFDLSKIFNVKVNDFFPEKDDEDGSTADVIAAHIDDDTSEFEREQIINFIENLKKARKRQ</sequence>
<reference evidence="3 4" key="1">
    <citation type="submission" date="2015-11" db="EMBL/GenBank/DDBJ databases">
        <title>Draft genome sequences of new species of the genus Lactobacillus isolated from orchardgrass silage.</title>
        <authorList>
            <person name="Tohno M."/>
            <person name="Tanizawa Y."/>
            <person name="Arita M."/>
        </authorList>
    </citation>
    <scope>NUCLEOTIDE SEQUENCE [LARGE SCALE GENOMIC DNA]</scope>
    <source>
        <strain evidence="3 4">IWT25</strain>
    </source>
</reference>
<evidence type="ECO:0000259" key="2">
    <source>
        <dbReference type="PROSITE" id="PS50943"/>
    </source>
</evidence>
<evidence type="ECO:0000313" key="4">
    <source>
        <dbReference type="Proteomes" id="UP000198414"/>
    </source>
</evidence>
<name>A0A1Z5IZS1_9LACO</name>
<dbReference type="InterPro" id="IPR001387">
    <property type="entry name" value="Cro/C1-type_HTH"/>
</dbReference>
<evidence type="ECO:0000313" key="3">
    <source>
        <dbReference type="EMBL" id="GAX07072.1"/>
    </source>
</evidence>
<dbReference type="RefSeq" id="WP_089121970.1">
    <property type="nucleotide sequence ID" value="NZ_BCMI01000035.1"/>
</dbReference>
<gene>
    <name evidence="3" type="primary">hipB</name>
    <name evidence="3" type="ORF">IWT25_02420</name>
</gene>
<dbReference type="SUPFAM" id="SSF47413">
    <property type="entry name" value="lambda repressor-like DNA-binding domains"/>
    <property type="match status" value="1"/>
</dbReference>
<dbReference type="Pfam" id="PF01381">
    <property type="entry name" value="HTH_3"/>
    <property type="match status" value="1"/>
</dbReference>
<organism evidence="3 4">
    <name type="scientific">Secundilactobacillus pentosiphilus</name>
    <dbReference type="NCBI Taxonomy" id="1714682"/>
    <lineage>
        <taxon>Bacteria</taxon>
        <taxon>Bacillati</taxon>
        <taxon>Bacillota</taxon>
        <taxon>Bacilli</taxon>
        <taxon>Lactobacillales</taxon>
        <taxon>Lactobacillaceae</taxon>
        <taxon>Secundilactobacillus</taxon>
    </lineage>
</organism>
<dbReference type="PANTHER" id="PTHR46558:SF3">
    <property type="entry name" value="TRANSCRIPTIONAL REGULATOR"/>
    <property type="match status" value="1"/>
</dbReference>
<feature type="domain" description="HTH cro/C1-type" evidence="2">
    <location>
        <begin position="11"/>
        <end position="65"/>
    </location>
</feature>